<feature type="region of interest" description="Disordered" evidence="1">
    <location>
        <begin position="80"/>
        <end position="308"/>
    </location>
</feature>
<feature type="compositionally biased region" description="Basic and acidic residues" evidence="1">
    <location>
        <begin position="1477"/>
        <end position="1486"/>
    </location>
</feature>
<dbReference type="InterPro" id="IPR015216">
    <property type="entry name" value="SANTA"/>
</dbReference>
<dbReference type="Pfam" id="PF09133">
    <property type="entry name" value="SANTA"/>
    <property type="match status" value="1"/>
</dbReference>
<dbReference type="PANTHER" id="PTHR16124:SF3">
    <property type="entry name" value="MIS18-BINDING PROTEIN 1"/>
    <property type="match status" value="1"/>
</dbReference>
<dbReference type="Proteomes" id="UP001174909">
    <property type="component" value="Unassembled WGS sequence"/>
</dbReference>
<feature type="compositionally biased region" description="Basic residues" evidence="1">
    <location>
        <begin position="1255"/>
        <end position="1272"/>
    </location>
</feature>
<feature type="region of interest" description="Disordered" evidence="1">
    <location>
        <begin position="510"/>
        <end position="758"/>
    </location>
</feature>
<feature type="region of interest" description="Disordered" evidence="1">
    <location>
        <begin position="960"/>
        <end position="1015"/>
    </location>
</feature>
<feature type="compositionally biased region" description="Low complexity" evidence="1">
    <location>
        <begin position="1166"/>
        <end position="1175"/>
    </location>
</feature>
<feature type="compositionally biased region" description="Low complexity" evidence="1">
    <location>
        <begin position="398"/>
        <end position="420"/>
    </location>
</feature>
<protein>
    <submittedName>
        <fullName evidence="3">Mis18-binding protein 1</fullName>
    </submittedName>
</protein>
<accession>A0AA35QSE0</accession>
<proteinExistence type="predicted"/>
<feature type="compositionally biased region" description="Basic residues" evidence="1">
    <location>
        <begin position="620"/>
        <end position="631"/>
    </location>
</feature>
<feature type="compositionally biased region" description="Basic residues" evidence="1">
    <location>
        <begin position="1540"/>
        <end position="1553"/>
    </location>
</feature>
<dbReference type="EMBL" id="CASHTH010000056">
    <property type="protein sequence ID" value="CAI7990163.1"/>
    <property type="molecule type" value="Genomic_DNA"/>
</dbReference>
<comment type="caution">
    <text evidence="3">The sequence shown here is derived from an EMBL/GenBank/DDBJ whole genome shotgun (WGS) entry which is preliminary data.</text>
</comment>
<feature type="compositionally biased region" description="Basic and acidic residues" evidence="1">
    <location>
        <begin position="960"/>
        <end position="988"/>
    </location>
</feature>
<feature type="compositionally biased region" description="Low complexity" evidence="1">
    <location>
        <begin position="80"/>
        <end position="89"/>
    </location>
</feature>
<evidence type="ECO:0000313" key="3">
    <source>
        <dbReference type="EMBL" id="CAI7990163.1"/>
    </source>
</evidence>
<evidence type="ECO:0000256" key="1">
    <source>
        <dbReference type="SAM" id="MobiDB-lite"/>
    </source>
</evidence>
<dbReference type="PANTHER" id="PTHR16124">
    <property type="entry name" value="MIS18-BINDING PROTEIN 1"/>
    <property type="match status" value="1"/>
</dbReference>
<feature type="compositionally biased region" description="Acidic residues" evidence="1">
    <location>
        <begin position="1292"/>
        <end position="1307"/>
    </location>
</feature>
<feature type="compositionally biased region" description="Polar residues" evidence="1">
    <location>
        <begin position="271"/>
        <end position="287"/>
    </location>
</feature>
<gene>
    <name evidence="3" type="ORF">GBAR_LOCUS434</name>
</gene>
<feature type="region of interest" description="Disordered" evidence="1">
    <location>
        <begin position="1147"/>
        <end position="1186"/>
    </location>
</feature>
<feature type="compositionally biased region" description="Acidic residues" evidence="1">
    <location>
        <begin position="1240"/>
        <end position="1249"/>
    </location>
</feature>
<evidence type="ECO:0000313" key="4">
    <source>
        <dbReference type="Proteomes" id="UP001174909"/>
    </source>
</evidence>
<feature type="compositionally biased region" description="Polar residues" evidence="1">
    <location>
        <begin position="192"/>
        <end position="206"/>
    </location>
</feature>
<feature type="compositionally biased region" description="Basic residues" evidence="1">
    <location>
        <begin position="1449"/>
        <end position="1460"/>
    </location>
</feature>
<dbReference type="InterPro" id="IPR039110">
    <property type="entry name" value="KNL2-like"/>
</dbReference>
<feature type="compositionally biased region" description="Acidic residues" evidence="1">
    <location>
        <begin position="568"/>
        <end position="583"/>
    </location>
</feature>
<feature type="region of interest" description="Disordered" evidence="1">
    <location>
        <begin position="1224"/>
        <end position="1495"/>
    </location>
</feature>
<feature type="region of interest" description="Disordered" evidence="1">
    <location>
        <begin position="1"/>
        <end position="51"/>
    </location>
</feature>
<feature type="region of interest" description="Disordered" evidence="1">
    <location>
        <begin position="395"/>
        <end position="426"/>
    </location>
</feature>
<name>A0AA35QSE0_GEOBA</name>
<feature type="compositionally biased region" description="Pro residues" evidence="1">
    <location>
        <begin position="21"/>
        <end position="40"/>
    </location>
</feature>
<feature type="compositionally biased region" description="Low complexity" evidence="1">
    <location>
        <begin position="1435"/>
        <end position="1448"/>
    </location>
</feature>
<feature type="compositionally biased region" description="Polar residues" evidence="1">
    <location>
        <begin position="221"/>
        <end position="252"/>
    </location>
</feature>
<feature type="compositionally biased region" description="Basic and acidic residues" evidence="1">
    <location>
        <begin position="1362"/>
        <end position="1432"/>
    </location>
</feature>
<feature type="compositionally biased region" description="Low complexity" evidence="1">
    <location>
        <begin position="690"/>
        <end position="699"/>
    </location>
</feature>
<sequence>MACAYTHGVVPGSSRANGGHPVPPAPRGFPGPSPAPPPSQTPTGHHYERESSPAAHTSFCSCCPPPPQYPCCPPSPWHPSSPSTSSHPPQIHHPHTHESSLYQNSPHHPSPHHSHTYHPPPHFPHSPGSHPSTSHHSHHTTPHYPSSHPQTPSSHIHHSHPPSSPPSLYSHHHHTSVHHPPYMASPLHHSWRNPSTFHPPQHGTETSHSSGCCPSSSSHGIPTQNPRSVCQVNPTRRQIIPSSAANSSTVQENTEEEPAYVAETPPPDSAQFENAEQNTALPSLSESMQRRTPPIHRGVGVSTPTPKVHSGVTQIRQEQEFRVTMPTNNQSVALATCSTPPHNSHTATPRSECLEFSPYDGAAGFSRINFQLATLAPSVADVLVPVHRVQIPEPVLPSRRQSSRRTSSVQTRSSTSLSSSFGAPENQLMFEGSSSSLLNYANEDELEIPMADSGFKSSIQGGGICGREHSSALHQSGETPLIKPLISFSGDDKIGREVVLLEQCSASGSRWRMDSSHSTSSLPSFSVSCGGRTQQSIQYEDSDSDLVTNGRGLRRKGRRQGETFFDIKDEEMNEEEGEEEEETEARVQASVSTRMTRSQAAKLASDSEMSHDESDPTTSVRRRRNRPRKRASPPEKSRARGGGATEESGSESQEDADVTLIAESDDQEKQEEDETHLRRVSPIANRTRSRVTTTDSSQSEGEMAHESRSHTKRRSRRSLKTTTTLAESRGERERGRKRETRKRGSGGPVVIDTSQSESECSVAMATDPAPIQSNVGRVTRKKRVGRGGGKRLPEPSETVCEATEKISVSTDNVGTSNSQVQLQSVEKEVMSSSGTMMSSSSVPRQSGASVAGSVGEGLRDWYIRIVGKNLIVVEGIKNDNKNRTWHSGPIVKRLSSRLVATRSGTLYRLEGPLNREGLDKLDIGELAVPFEDGFPENWLSVINRYLLQKIWLKKENRAGSVEKEEMGEEEGVKLEEEVEDGGKIEKETSMVPEEEEVSDREREKKEEEEEEDSDFPVVLRKKSVRRGRIQLLDYDSSASERSEEGEGRRGRGKKTRKKESNLILSSTPDILTFNPSLTDSINPSLTDNIKPLAENLNPSLTDGLNPSLTDNLNPSLTENINPSLTEETQSTTDDELVRGTRRLRVKEEEGEGACPMTMPEATPNTSASSFISSLKRSSRGRTLKPANFSNSTIQYSYDMRGNFIGLSGPVVDLTLETSGYLMNDSLSTRRPRQVKKETVPEDGEEGEEGGESRGKERKGGRKNQKKTAKRSRVIPVSLSRRKNTVIIPSETSEGEGEGEKGEEEQLGEDTAKNTTGSEEDRDGVVEAVTVEHSNQNDDGNELSESEPVRNQPPEGTDIIVKTTEREKKREEKKKEREKKREEKKKEREKKREEKKKEREKRREKDSEERESERGGGRESEGGGDWRNEKVVEDCLVSPGSPRSLPLSRVKLRHKEAKKRVSISNKVIVMGGGEGGGEEERRERAEGESCEWTSSHRRKLSRVVHSVPAITDNFWEVVSEKMATGHTAEECGSEYFRMKGGKRGKRVTARRGQRKQQEPAEKVPPPALTAKVGTIKRKRQVRDILDHLDQGHSDDWFGSTPFKKSKFRNKVVEVEIEDGSEDSEAEEDRLLTTPVGTARQRLGVTGTAAVVNSHTPTLCEYGSTPDYSGGQTQ</sequence>
<feature type="compositionally biased region" description="Low complexity" evidence="1">
    <location>
        <begin position="516"/>
        <end position="528"/>
    </location>
</feature>
<feature type="compositionally biased region" description="Basic residues" evidence="1">
    <location>
        <begin position="710"/>
        <end position="719"/>
    </location>
</feature>
<feature type="compositionally biased region" description="Low complexity" evidence="1">
    <location>
        <begin position="207"/>
        <end position="220"/>
    </location>
</feature>
<feature type="region of interest" description="Disordered" evidence="1">
    <location>
        <begin position="1036"/>
        <end position="1061"/>
    </location>
</feature>
<keyword evidence="4" id="KW-1185">Reference proteome</keyword>
<feature type="domain" description="SANTA" evidence="2">
    <location>
        <begin position="858"/>
        <end position="939"/>
    </location>
</feature>
<feature type="compositionally biased region" description="Acidic residues" evidence="1">
    <location>
        <begin position="648"/>
        <end position="674"/>
    </location>
</feature>
<feature type="compositionally biased region" description="Polar residues" evidence="1">
    <location>
        <begin position="589"/>
        <end position="599"/>
    </location>
</feature>
<feature type="region of interest" description="Disordered" evidence="1">
    <location>
        <begin position="1540"/>
        <end position="1564"/>
    </location>
</feature>
<reference evidence="3" key="1">
    <citation type="submission" date="2023-03" db="EMBL/GenBank/DDBJ databases">
        <authorList>
            <person name="Steffen K."/>
            <person name="Cardenas P."/>
        </authorList>
    </citation>
    <scope>NUCLEOTIDE SEQUENCE</scope>
</reference>
<feature type="compositionally biased region" description="Basic and acidic residues" evidence="1">
    <location>
        <begin position="1038"/>
        <end position="1049"/>
    </location>
</feature>
<evidence type="ECO:0000259" key="2">
    <source>
        <dbReference type="Pfam" id="PF09133"/>
    </source>
</evidence>
<organism evidence="3 4">
    <name type="scientific">Geodia barretti</name>
    <name type="common">Barrett's horny sponge</name>
    <dbReference type="NCBI Taxonomy" id="519541"/>
    <lineage>
        <taxon>Eukaryota</taxon>
        <taxon>Metazoa</taxon>
        <taxon>Porifera</taxon>
        <taxon>Demospongiae</taxon>
        <taxon>Heteroscleromorpha</taxon>
        <taxon>Tetractinellida</taxon>
        <taxon>Astrophorina</taxon>
        <taxon>Geodiidae</taxon>
        <taxon>Geodia</taxon>
    </lineage>
</organism>
<dbReference type="GO" id="GO:0000775">
    <property type="term" value="C:chromosome, centromeric region"/>
    <property type="evidence" value="ECO:0007669"/>
    <property type="project" value="TreeGrafter"/>
</dbReference>
<feature type="compositionally biased region" description="Low complexity" evidence="1">
    <location>
        <begin position="142"/>
        <end position="154"/>
    </location>
</feature>